<protein>
    <submittedName>
        <fullName evidence="2">Uncharacterized protein</fullName>
    </submittedName>
</protein>
<name>A0A955LHE9_UNCKA</name>
<proteinExistence type="predicted"/>
<reference evidence="2" key="2">
    <citation type="journal article" date="2021" name="Microbiome">
        <title>Successional dynamics and alternative stable states in a saline activated sludge microbial community over 9 years.</title>
        <authorList>
            <person name="Wang Y."/>
            <person name="Ye J."/>
            <person name="Ju F."/>
            <person name="Liu L."/>
            <person name="Boyd J.A."/>
            <person name="Deng Y."/>
            <person name="Parks D.H."/>
            <person name="Jiang X."/>
            <person name="Yin X."/>
            <person name="Woodcroft B.J."/>
            <person name="Tyson G.W."/>
            <person name="Hugenholtz P."/>
            <person name="Polz M.F."/>
            <person name="Zhang T."/>
        </authorList>
    </citation>
    <scope>NUCLEOTIDE SEQUENCE</scope>
    <source>
        <strain evidence="2">HKST-UBA01</strain>
    </source>
</reference>
<reference evidence="2" key="1">
    <citation type="submission" date="2020-04" db="EMBL/GenBank/DDBJ databases">
        <authorList>
            <person name="Zhang T."/>
        </authorList>
    </citation>
    <scope>NUCLEOTIDE SEQUENCE</scope>
    <source>
        <strain evidence="2">HKST-UBA01</strain>
    </source>
</reference>
<evidence type="ECO:0000313" key="2">
    <source>
        <dbReference type="EMBL" id="MCA9390449.1"/>
    </source>
</evidence>
<evidence type="ECO:0000256" key="1">
    <source>
        <dbReference type="SAM" id="Phobius"/>
    </source>
</evidence>
<keyword evidence="1" id="KW-0812">Transmembrane</keyword>
<dbReference type="EMBL" id="JAGQKX010000099">
    <property type="protein sequence ID" value="MCA9390449.1"/>
    <property type="molecule type" value="Genomic_DNA"/>
</dbReference>
<accession>A0A955LHE9</accession>
<sequence length="128" mass="14630">MICIAAFIILAIMGIFSATHRELAKEAFDCVLHRVTLRPCQSSFQTKIKSGVVNWLMKRNMKLASFFNKYSEVFAWIFVLITIASLIYSGISLYNYFVHGSCTPQNPTQCTLNKISLLERIRLKFANL</sequence>
<keyword evidence="1" id="KW-0472">Membrane</keyword>
<organism evidence="2 3">
    <name type="scientific">candidate division WWE3 bacterium</name>
    <dbReference type="NCBI Taxonomy" id="2053526"/>
    <lineage>
        <taxon>Bacteria</taxon>
        <taxon>Katanobacteria</taxon>
    </lineage>
</organism>
<dbReference type="Proteomes" id="UP000701698">
    <property type="component" value="Unassembled WGS sequence"/>
</dbReference>
<comment type="caution">
    <text evidence="2">The sequence shown here is derived from an EMBL/GenBank/DDBJ whole genome shotgun (WGS) entry which is preliminary data.</text>
</comment>
<dbReference type="AlphaFoldDB" id="A0A955LHE9"/>
<gene>
    <name evidence="2" type="ORF">KC571_03525</name>
</gene>
<keyword evidence="1" id="KW-1133">Transmembrane helix</keyword>
<evidence type="ECO:0000313" key="3">
    <source>
        <dbReference type="Proteomes" id="UP000701698"/>
    </source>
</evidence>
<feature type="transmembrane region" description="Helical" evidence="1">
    <location>
        <begin position="73"/>
        <end position="97"/>
    </location>
</feature>